<protein>
    <recommendedName>
        <fullName evidence="2">Type II secretion system protein H</fullName>
    </recommendedName>
    <alternativeName>
        <fullName evidence="10">General secretion pathway protein H</fullName>
    </alternativeName>
</protein>
<dbReference type="Pfam" id="PF12019">
    <property type="entry name" value="GspH"/>
    <property type="match status" value="1"/>
</dbReference>
<sequence length="172" mass="19385">MNDDPSVPWPTHQRGFTLIEVMVVVIIIGILINFVTISFGRNSPEDLLQTEARRLSSLLGLASEEALLRSLLIGIDISEDGYSFLYLDDGTWQPMDDNLFRPRQLPEGMAFSIASTQQSGEDEEENIPEIILLNSGEMTPFELKLSYDRIDSYYRLSGNEVGEHGFDHVAPY</sequence>
<feature type="domain" description="General secretion pathway GspH" evidence="12">
    <location>
        <begin position="51"/>
        <end position="161"/>
    </location>
</feature>
<dbReference type="InterPro" id="IPR022346">
    <property type="entry name" value="T2SS_GspH"/>
</dbReference>
<evidence type="ECO:0000256" key="5">
    <source>
        <dbReference type="ARBA" id="ARBA00022519"/>
    </source>
</evidence>
<evidence type="ECO:0000256" key="1">
    <source>
        <dbReference type="ARBA" id="ARBA00004377"/>
    </source>
</evidence>
<dbReference type="Pfam" id="PF07963">
    <property type="entry name" value="N_methyl"/>
    <property type="match status" value="1"/>
</dbReference>
<dbReference type="GO" id="GO:0015627">
    <property type="term" value="C:type II protein secretion system complex"/>
    <property type="evidence" value="ECO:0007669"/>
    <property type="project" value="InterPro"/>
</dbReference>
<dbReference type="InterPro" id="IPR002416">
    <property type="entry name" value="T2SS_protein-GspH"/>
</dbReference>
<gene>
    <name evidence="13" type="primary">gspH</name>
    <name evidence="13" type="ORF">KME65_10570</name>
</gene>
<reference evidence="13 14" key="1">
    <citation type="submission" date="2021-05" db="EMBL/GenBank/DDBJ databases">
        <title>Genetic and Functional Diversity in Clade A Lucinid endosymbionts from the Bahamas.</title>
        <authorList>
            <person name="Giani N.M."/>
            <person name="Engel A.S."/>
            <person name="Campbell B.J."/>
        </authorList>
    </citation>
    <scope>NUCLEOTIDE SEQUENCE [LARGE SCALE GENOMIC DNA]</scope>
    <source>
        <strain evidence="13">LUC16012Gg_MoonRockCtena</strain>
    </source>
</reference>
<evidence type="ECO:0000256" key="8">
    <source>
        <dbReference type="ARBA" id="ARBA00023136"/>
    </source>
</evidence>
<dbReference type="Proteomes" id="UP000770889">
    <property type="component" value="Unassembled WGS sequence"/>
</dbReference>
<evidence type="ECO:0000256" key="4">
    <source>
        <dbReference type="ARBA" id="ARBA00022481"/>
    </source>
</evidence>
<comment type="caution">
    <text evidence="13">The sequence shown here is derived from an EMBL/GenBank/DDBJ whole genome shotgun (WGS) entry which is preliminary data.</text>
</comment>
<dbReference type="AlphaFoldDB" id="A0A944MAX9"/>
<keyword evidence="3" id="KW-1003">Cell membrane</keyword>
<dbReference type="InterPro" id="IPR012902">
    <property type="entry name" value="N_methyl_site"/>
</dbReference>
<evidence type="ECO:0000256" key="3">
    <source>
        <dbReference type="ARBA" id="ARBA00022475"/>
    </source>
</evidence>
<dbReference type="GO" id="GO:0005886">
    <property type="term" value="C:plasma membrane"/>
    <property type="evidence" value="ECO:0007669"/>
    <property type="project" value="UniProtKB-SubCell"/>
</dbReference>
<evidence type="ECO:0000256" key="7">
    <source>
        <dbReference type="ARBA" id="ARBA00022989"/>
    </source>
</evidence>
<evidence type="ECO:0000256" key="10">
    <source>
        <dbReference type="ARBA" id="ARBA00030775"/>
    </source>
</evidence>
<keyword evidence="6 11" id="KW-0812">Transmembrane</keyword>
<dbReference type="InterPro" id="IPR045584">
    <property type="entry name" value="Pilin-like"/>
</dbReference>
<evidence type="ECO:0000259" key="12">
    <source>
        <dbReference type="Pfam" id="PF12019"/>
    </source>
</evidence>
<keyword evidence="4" id="KW-0488">Methylation</keyword>
<evidence type="ECO:0000313" key="14">
    <source>
        <dbReference type="Proteomes" id="UP000770889"/>
    </source>
</evidence>
<dbReference type="InterPro" id="IPR049875">
    <property type="entry name" value="TypeII_GspH"/>
</dbReference>
<name>A0A944MAX9_9GAMM</name>
<evidence type="ECO:0000256" key="2">
    <source>
        <dbReference type="ARBA" id="ARBA00021549"/>
    </source>
</evidence>
<dbReference type="SUPFAM" id="SSF54523">
    <property type="entry name" value="Pili subunits"/>
    <property type="match status" value="1"/>
</dbReference>
<keyword evidence="8 11" id="KW-0472">Membrane</keyword>
<evidence type="ECO:0000313" key="13">
    <source>
        <dbReference type="EMBL" id="MBT2989394.1"/>
    </source>
</evidence>
<evidence type="ECO:0000256" key="11">
    <source>
        <dbReference type="SAM" id="Phobius"/>
    </source>
</evidence>
<dbReference type="EMBL" id="JAHHGM010000008">
    <property type="protein sequence ID" value="MBT2989394.1"/>
    <property type="molecule type" value="Genomic_DNA"/>
</dbReference>
<evidence type="ECO:0000256" key="6">
    <source>
        <dbReference type="ARBA" id="ARBA00022692"/>
    </source>
</evidence>
<accession>A0A944MAX9</accession>
<proteinExistence type="inferred from homology"/>
<organism evidence="13 14">
    <name type="scientific">Candidatus Thiodiazotropha taylori</name>
    <dbReference type="NCBI Taxonomy" id="2792791"/>
    <lineage>
        <taxon>Bacteria</taxon>
        <taxon>Pseudomonadati</taxon>
        <taxon>Pseudomonadota</taxon>
        <taxon>Gammaproteobacteria</taxon>
        <taxon>Chromatiales</taxon>
        <taxon>Sedimenticolaceae</taxon>
        <taxon>Candidatus Thiodiazotropha</taxon>
    </lineage>
</organism>
<dbReference type="PRINTS" id="PR00885">
    <property type="entry name" value="BCTERIALGSPH"/>
</dbReference>
<comment type="subcellular location">
    <subcellularLocation>
        <location evidence="1">Cell inner membrane</location>
        <topology evidence="1">Single-pass membrane protein</topology>
    </subcellularLocation>
</comment>
<dbReference type="GO" id="GO:0015628">
    <property type="term" value="P:protein secretion by the type II secretion system"/>
    <property type="evidence" value="ECO:0007669"/>
    <property type="project" value="InterPro"/>
</dbReference>
<dbReference type="NCBIfam" id="TIGR02532">
    <property type="entry name" value="IV_pilin_GFxxxE"/>
    <property type="match status" value="1"/>
</dbReference>
<evidence type="ECO:0000256" key="9">
    <source>
        <dbReference type="ARBA" id="ARBA00025772"/>
    </source>
</evidence>
<dbReference type="Gene3D" id="3.55.40.10">
    <property type="entry name" value="minor pseudopilin epsh domain"/>
    <property type="match status" value="1"/>
</dbReference>
<dbReference type="NCBIfam" id="TIGR01708">
    <property type="entry name" value="typeII_sec_gspH"/>
    <property type="match status" value="1"/>
</dbReference>
<keyword evidence="7 11" id="KW-1133">Transmembrane helix</keyword>
<feature type="transmembrane region" description="Helical" evidence="11">
    <location>
        <begin position="15"/>
        <end position="35"/>
    </location>
</feature>
<comment type="similarity">
    <text evidence="9">Belongs to the GSP H family.</text>
</comment>
<keyword evidence="5" id="KW-0997">Cell inner membrane</keyword>